<evidence type="ECO:0000313" key="5">
    <source>
        <dbReference type="EMBL" id="MPM46733.1"/>
    </source>
</evidence>
<dbReference type="PANTHER" id="PTHR43179:SF12">
    <property type="entry name" value="GALACTOFURANOSYLTRANSFERASE GLFT2"/>
    <property type="match status" value="1"/>
</dbReference>
<dbReference type="AlphaFoldDB" id="A0A645A794"/>
<gene>
    <name evidence="5" type="ORF">SDC9_93439</name>
</gene>
<evidence type="ECO:0000256" key="2">
    <source>
        <dbReference type="ARBA" id="ARBA00022676"/>
    </source>
</evidence>
<name>A0A645A794_9ZZZZ</name>
<accession>A0A645A794</accession>
<protein>
    <recommendedName>
        <fullName evidence="4">Glycosyltransferase 2-like domain-containing protein</fullName>
    </recommendedName>
</protein>
<feature type="domain" description="Glycosyltransferase 2-like" evidence="4">
    <location>
        <begin position="15"/>
        <end position="181"/>
    </location>
</feature>
<keyword evidence="3" id="KW-0808">Transferase</keyword>
<evidence type="ECO:0000256" key="3">
    <source>
        <dbReference type="ARBA" id="ARBA00022679"/>
    </source>
</evidence>
<dbReference type="GO" id="GO:0016757">
    <property type="term" value="F:glycosyltransferase activity"/>
    <property type="evidence" value="ECO:0007669"/>
    <property type="project" value="UniProtKB-KW"/>
</dbReference>
<reference evidence="5" key="1">
    <citation type="submission" date="2019-08" db="EMBL/GenBank/DDBJ databases">
        <authorList>
            <person name="Kucharzyk K."/>
            <person name="Murdoch R.W."/>
            <person name="Higgins S."/>
            <person name="Loffler F."/>
        </authorList>
    </citation>
    <scope>NUCLEOTIDE SEQUENCE</scope>
</reference>
<dbReference type="Pfam" id="PF00535">
    <property type="entry name" value="Glycos_transf_2"/>
    <property type="match status" value="1"/>
</dbReference>
<dbReference type="PANTHER" id="PTHR43179">
    <property type="entry name" value="RHAMNOSYLTRANSFERASE WBBL"/>
    <property type="match status" value="1"/>
</dbReference>
<comment type="similarity">
    <text evidence="1">Belongs to the glycosyltransferase 2 family.</text>
</comment>
<dbReference type="InterPro" id="IPR029044">
    <property type="entry name" value="Nucleotide-diphossugar_trans"/>
</dbReference>
<comment type="caution">
    <text evidence="5">The sequence shown here is derived from an EMBL/GenBank/DDBJ whole genome shotgun (WGS) entry which is preliminary data.</text>
</comment>
<dbReference type="SUPFAM" id="SSF53448">
    <property type="entry name" value="Nucleotide-diphospho-sugar transferases"/>
    <property type="match status" value="1"/>
</dbReference>
<dbReference type="InterPro" id="IPR001173">
    <property type="entry name" value="Glyco_trans_2-like"/>
</dbReference>
<evidence type="ECO:0000256" key="1">
    <source>
        <dbReference type="ARBA" id="ARBA00006739"/>
    </source>
</evidence>
<proteinExistence type="inferred from homology"/>
<organism evidence="5">
    <name type="scientific">bioreactor metagenome</name>
    <dbReference type="NCBI Taxonomy" id="1076179"/>
    <lineage>
        <taxon>unclassified sequences</taxon>
        <taxon>metagenomes</taxon>
        <taxon>ecological metagenomes</taxon>
    </lineage>
</organism>
<dbReference type="Gene3D" id="3.90.550.10">
    <property type="entry name" value="Spore Coat Polysaccharide Biosynthesis Protein SpsA, Chain A"/>
    <property type="match status" value="1"/>
</dbReference>
<evidence type="ECO:0000259" key="4">
    <source>
        <dbReference type="Pfam" id="PF00535"/>
    </source>
</evidence>
<dbReference type="EMBL" id="VSSQ01011393">
    <property type="protein sequence ID" value="MPM46733.1"/>
    <property type="molecule type" value="Genomic_DNA"/>
</dbReference>
<sequence>MAEKPEPAAPLSAAVVIATYNRPDRVRDCLDHLARQSTAPDRVIVVDSSPDARTERVVRDFPGVLYARNPMGRGRTPESRQIGYSMTREDIVAFLDDDANAWPDWLEQLLARYDSPGIGGVGGSALNGVPGERQAGIGSIGLLLPDGRLTGNFAADPGHDVDVDHLLGANMSFRRSAIEEIGGIYGDYPGTCLREESDLALRIRARGHRLVYTPAAVVDHLPGEYAKGKRFDRRYVFYANRNSVVLLSRVYGTDAPVVRRFVVTAAREVIHDLRRAARGALAIREVGPRRAIRTVLGGLSRGGVVAAGVVAGFPAARRAVRRDRARQSAMRADA</sequence>
<keyword evidence="2" id="KW-0328">Glycosyltransferase</keyword>